<sequence>MAGLEPATEATVSPTPLCSPGLSSSDQRWITQTEVTPSDTHIRLEVVYRCSAINYMLISSSLVHIQSSARAAESTPTQKSSCRCLSVYSRNSTILASGPVAPPARFDP</sequence>
<proteinExistence type="predicted"/>
<name>A0AAV4CCK5_9GAST</name>
<feature type="region of interest" description="Disordered" evidence="1">
    <location>
        <begin position="1"/>
        <end position="25"/>
    </location>
</feature>
<dbReference type="Proteomes" id="UP000735302">
    <property type="component" value="Unassembled WGS sequence"/>
</dbReference>
<reference evidence="2 3" key="1">
    <citation type="journal article" date="2021" name="Elife">
        <title>Chloroplast acquisition without the gene transfer in kleptoplastic sea slugs, Plakobranchus ocellatus.</title>
        <authorList>
            <person name="Maeda T."/>
            <person name="Takahashi S."/>
            <person name="Yoshida T."/>
            <person name="Shimamura S."/>
            <person name="Takaki Y."/>
            <person name="Nagai Y."/>
            <person name="Toyoda A."/>
            <person name="Suzuki Y."/>
            <person name="Arimoto A."/>
            <person name="Ishii H."/>
            <person name="Satoh N."/>
            <person name="Nishiyama T."/>
            <person name="Hasebe M."/>
            <person name="Maruyama T."/>
            <person name="Minagawa J."/>
            <person name="Obokata J."/>
            <person name="Shigenobu S."/>
        </authorList>
    </citation>
    <scope>NUCLEOTIDE SEQUENCE [LARGE SCALE GENOMIC DNA]</scope>
</reference>
<protein>
    <submittedName>
        <fullName evidence="2">Uncharacterized protein</fullName>
    </submittedName>
</protein>
<keyword evidence="3" id="KW-1185">Reference proteome</keyword>
<evidence type="ECO:0000313" key="3">
    <source>
        <dbReference type="Proteomes" id="UP000735302"/>
    </source>
</evidence>
<comment type="caution">
    <text evidence="2">The sequence shown here is derived from an EMBL/GenBank/DDBJ whole genome shotgun (WGS) entry which is preliminary data.</text>
</comment>
<dbReference type="AlphaFoldDB" id="A0AAV4CCK5"/>
<evidence type="ECO:0000313" key="2">
    <source>
        <dbReference type="EMBL" id="GFO30486.1"/>
    </source>
</evidence>
<feature type="compositionally biased region" description="Polar residues" evidence="1">
    <location>
        <begin position="10"/>
        <end position="25"/>
    </location>
</feature>
<dbReference type="EMBL" id="BLXT01006238">
    <property type="protein sequence ID" value="GFO30486.1"/>
    <property type="molecule type" value="Genomic_DNA"/>
</dbReference>
<evidence type="ECO:0000256" key="1">
    <source>
        <dbReference type="SAM" id="MobiDB-lite"/>
    </source>
</evidence>
<gene>
    <name evidence="2" type="ORF">PoB_005699100</name>
</gene>
<organism evidence="2 3">
    <name type="scientific">Plakobranchus ocellatus</name>
    <dbReference type="NCBI Taxonomy" id="259542"/>
    <lineage>
        <taxon>Eukaryota</taxon>
        <taxon>Metazoa</taxon>
        <taxon>Spiralia</taxon>
        <taxon>Lophotrochozoa</taxon>
        <taxon>Mollusca</taxon>
        <taxon>Gastropoda</taxon>
        <taxon>Heterobranchia</taxon>
        <taxon>Euthyneura</taxon>
        <taxon>Panpulmonata</taxon>
        <taxon>Sacoglossa</taxon>
        <taxon>Placobranchoidea</taxon>
        <taxon>Plakobranchidae</taxon>
        <taxon>Plakobranchus</taxon>
    </lineage>
</organism>
<accession>A0AAV4CCK5</accession>